<feature type="domain" description="HMG box" evidence="13">
    <location>
        <begin position="260"/>
        <end position="328"/>
    </location>
</feature>
<comment type="function">
    <text evidence="12">Transcriptional regulator that controls a genetic switch in male development. It is necessary and sufficient for initiating male sex determination by directing the development of supporting cell precursors (pre-Sertoli cells) as Sertoli rather than granulosa cells. Involved in different aspects of gene regulation including promoter activation or repression. Binds to the DNA consensus sequence 5'-[AT]AACAA[AT]-3'. SRY HMG box recognizes DNA by partial intercalation in the minor groove and promotes DNA bending. Also involved in pre-mRNA splicing. In male adult brain involved in the maintenance of motor functions of dopaminergic neurons.</text>
</comment>
<dbReference type="Pfam" id="PF00505">
    <property type="entry name" value="HMG_box"/>
    <property type="match status" value="1"/>
</dbReference>
<evidence type="ECO:0000256" key="1">
    <source>
        <dbReference type="ARBA" id="ARBA00004324"/>
    </source>
</evidence>
<reference evidence="14 15" key="2">
    <citation type="journal article" date="2021" name="Genomics">
        <title>High-quality reference genome for Clonorchis sinensis.</title>
        <authorList>
            <person name="Young N.D."/>
            <person name="Stroehlein A.J."/>
            <person name="Kinkar L."/>
            <person name="Wang T."/>
            <person name="Sohn W.M."/>
            <person name="Chang B.C.H."/>
            <person name="Kaur P."/>
            <person name="Weisz D."/>
            <person name="Dudchenko O."/>
            <person name="Aiden E.L."/>
            <person name="Korhonen P.K."/>
            <person name="Gasser R.B."/>
        </authorList>
    </citation>
    <scope>NUCLEOTIDE SEQUENCE [LARGE SCALE GENOMIC DNA]</scope>
    <source>
        <strain evidence="14">Cs-k2</strain>
    </source>
</reference>
<comment type="similarity">
    <text evidence="2">Belongs to the SRY family.</text>
</comment>
<dbReference type="GO" id="GO:0016607">
    <property type="term" value="C:nuclear speck"/>
    <property type="evidence" value="ECO:0007669"/>
    <property type="project" value="UniProtKB-SubCell"/>
</dbReference>
<evidence type="ECO:0000256" key="12">
    <source>
        <dbReference type="ARBA" id="ARBA00045821"/>
    </source>
</evidence>
<evidence type="ECO:0000256" key="3">
    <source>
        <dbReference type="ARBA" id="ARBA00019052"/>
    </source>
</evidence>
<evidence type="ECO:0000313" key="14">
    <source>
        <dbReference type="EMBL" id="KAG5447007.1"/>
    </source>
</evidence>
<dbReference type="SMART" id="SM00398">
    <property type="entry name" value="HMG"/>
    <property type="match status" value="1"/>
</dbReference>
<evidence type="ECO:0000256" key="9">
    <source>
        <dbReference type="ARBA" id="ARBA00023163"/>
    </source>
</evidence>
<dbReference type="PROSITE" id="PS50118">
    <property type="entry name" value="HMG_BOX_2"/>
    <property type="match status" value="1"/>
</dbReference>
<evidence type="ECO:0000256" key="10">
    <source>
        <dbReference type="ARBA" id="ARBA00023242"/>
    </source>
</evidence>
<dbReference type="OrthoDB" id="6247875at2759"/>
<dbReference type="InterPro" id="IPR009071">
    <property type="entry name" value="HMG_box_dom"/>
</dbReference>
<protein>
    <recommendedName>
        <fullName evidence="3">Sex-determining region Y protein</fullName>
    </recommendedName>
    <alternativeName>
        <fullName evidence="11">Testis-determining factor</fullName>
    </alternativeName>
</protein>
<dbReference type="InterPro" id="IPR050140">
    <property type="entry name" value="SRY-related_HMG-box_TF-like"/>
</dbReference>
<dbReference type="InParanoid" id="A0A419PQX6"/>
<evidence type="ECO:0000256" key="2">
    <source>
        <dbReference type="ARBA" id="ARBA00005998"/>
    </source>
</evidence>
<evidence type="ECO:0000256" key="8">
    <source>
        <dbReference type="ARBA" id="ARBA00023159"/>
    </source>
</evidence>
<keyword evidence="15" id="KW-1185">Reference proteome</keyword>
<keyword evidence="8" id="KW-0010">Activator</keyword>
<evidence type="ECO:0000256" key="7">
    <source>
        <dbReference type="ARBA" id="ARBA00023125"/>
    </source>
</evidence>
<dbReference type="CDD" id="cd22028">
    <property type="entry name" value="HMG-box_SoxA_SoxB_SoxG"/>
    <property type="match status" value="1"/>
</dbReference>
<name>A0A419PQX6_CLOSI</name>
<evidence type="ECO:0000256" key="6">
    <source>
        <dbReference type="ARBA" id="ARBA00022928"/>
    </source>
</evidence>
<reference evidence="14 15" key="1">
    <citation type="journal article" date="2018" name="Biotechnol. Adv.">
        <title>Improved genomic resources and new bioinformatic workflow for the carcinogenic parasite Clonorchis sinensis: Biotechnological implications.</title>
        <authorList>
            <person name="Wang D."/>
            <person name="Korhonen P.K."/>
            <person name="Gasser R.B."/>
            <person name="Young N.D."/>
        </authorList>
    </citation>
    <scope>NUCLEOTIDE SEQUENCE [LARGE SCALE GENOMIC DNA]</scope>
    <source>
        <strain evidence="14">Cs-k2</strain>
    </source>
</reference>
<comment type="caution">
    <text evidence="14">The sequence shown here is derived from an EMBL/GenBank/DDBJ whole genome shotgun (WGS) entry which is preliminary data.</text>
</comment>
<dbReference type="GO" id="GO:0005516">
    <property type="term" value="F:calmodulin binding"/>
    <property type="evidence" value="ECO:0007669"/>
    <property type="project" value="UniProtKB-KW"/>
</dbReference>
<dbReference type="Gene3D" id="1.10.30.10">
    <property type="entry name" value="High mobility group box domain"/>
    <property type="match status" value="1"/>
</dbReference>
<keyword evidence="6" id="KW-0726">Sexual differentiation</keyword>
<dbReference type="AlphaFoldDB" id="A0A419PQX6"/>
<dbReference type="GO" id="GO:0001228">
    <property type="term" value="F:DNA-binding transcription activator activity, RNA polymerase II-specific"/>
    <property type="evidence" value="ECO:0007669"/>
    <property type="project" value="TreeGrafter"/>
</dbReference>
<organism evidence="14 15">
    <name type="scientific">Clonorchis sinensis</name>
    <name type="common">Chinese liver fluke</name>
    <dbReference type="NCBI Taxonomy" id="79923"/>
    <lineage>
        <taxon>Eukaryota</taxon>
        <taxon>Metazoa</taxon>
        <taxon>Spiralia</taxon>
        <taxon>Lophotrochozoa</taxon>
        <taxon>Platyhelminthes</taxon>
        <taxon>Trematoda</taxon>
        <taxon>Digenea</taxon>
        <taxon>Opisthorchiida</taxon>
        <taxon>Opisthorchiata</taxon>
        <taxon>Opisthorchiidae</taxon>
        <taxon>Clonorchis</taxon>
    </lineage>
</organism>
<dbReference type="GO" id="GO:0030154">
    <property type="term" value="P:cell differentiation"/>
    <property type="evidence" value="ECO:0007669"/>
    <property type="project" value="UniProtKB-KW"/>
</dbReference>
<dbReference type="STRING" id="79923.A0A419PQX6"/>
<dbReference type="Proteomes" id="UP000286415">
    <property type="component" value="Unassembled WGS sequence"/>
</dbReference>
<keyword evidence="4" id="KW-0221">Differentiation</keyword>
<dbReference type="PANTHER" id="PTHR10270">
    <property type="entry name" value="SOX TRANSCRIPTION FACTOR"/>
    <property type="match status" value="1"/>
</dbReference>
<gene>
    <name evidence="14" type="ORF">CSKR_110198</name>
</gene>
<keyword evidence="10" id="KW-0539">Nucleus</keyword>
<evidence type="ECO:0000256" key="4">
    <source>
        <dbReference type="ARBA" id="ARBA00022782"/>
    </source>
</evidence>
<keyword evidence="9" id="KW-0804">Transcription</keyword>
<dbReference type="EMBL" id="NIRI02000042">
    <property type="protein sequence ID" value="KAG5447007.1"/>
    <property type="molecule type" value="Genomic_DNA"/>
</dbReference>
<dbReference type="GO" id="GO:0007548">
    <property type="term" value="P:sex differentiation"/>
    <property type="evidence" value="ECO:0007669"/>
    <property type="project" value="UniProtKB-KW"/>
</dbReference>
<dbReference type="FunFam" id="1.10.30.10:FF:000002">
    <property type="entry name" value="transcription factor Sox-2"/>
    <property type="match status" value="1"/>
</dbReference>
<keyword evidence="5" id="KW-0112">Calmodulin-binding</keyword>
<proteinExistence type="inferred from homology"/>
<evidence type="ECO:0000256" key="5">
    <source>
        <dbReference type="ARBA" id="ARBA00022860"/>
    </source>
</evidence>
<dbReference type="SUPFAM" id="SSF47095">
    <property type="entry name" value="HMG-box"/>
    <property type="match status" value="1"/>
</dbReference>
<dbReference type="InterPro" id="IPR036910">
    <property type="entry name" value="HMG_box_dom_sf"/>
</dbReference>
<accession>A0A419PQX6</accession>
<evidence type="ECO:0000256" key="11">
    <source>
        <dbReference type="ARBA" id="ARBA00032498"/>
    </source>
</evidence>
<keyword evidence="7" id="KW-0238">DNA-binding</keyword>
<evidence type="ECO:0000259" key="13">
    <source>
        <dbReference type="PROSITE" id="PS50118"/>
    </source>
</evidence>
<dbReference type="GO" id="GO:0000978">
    <property type="term" value="F:RNA polymerase II cis-regulatory region sequence-specific DNA binding"/>
    <property type="evidence" value="ECO:0007669"/>
    <property type="project" value="TreeGrafter"/>
</dbReference>
<dbReference type="PANTHER" id="PTHR10270:SF161">
    <property type="entry name" value="SEX-DETERMINING REGION Y PROTEIN"/>
    <property type="match status" value="1"/>
</dbReference>
<comment type="subcellular location">
    <subcellularLocation>
        <location evidence="1">Nucleus speckle</location>
    </subcellularLocation>
</comment>
<evidence type="ECO:0000313" key="15">
    <source>
        <dbReference type="Proteomes" id="UP000286415"/>
    </source>
</evidence>
<sequence>MNGVMNCDRFGPSGKLVYLSNCVTAIHQPIPEEATTVHSMCKYPNIGRQIPSMNDITPSTIQVAQGPQIPGFYPLVSRQVSALPEDGITSWEARSSPVIRWVEETPAQSTLFPSAQLNTSNSVTHRELFTEAEPITSFQSPLHTPAFYDIVTSVTQPVNCNVSTGELSDLNAEVDGAEDTHFESLQLIQECLTTESLLSDGYSRIVLPPVHDVLSSSSTTGCSNVTAPQTTSIIPGAPQTYSLSTQPTFLPNSTVRSERIKRPMNAFMVWSRAQRKRLAMENPKLHNSEISKQLGSMWKSLTEAEKIPYVEEANRLRDCHMQCYPDYKYRPRRKQHRGKFKPKFPGQFSPQLKVKIRPISVENHSGKNMETFKTDADRGYLSDQTVYTVVPVSYAQSSTEVNSAVLVNPADAYTISINIPEQNTSECASLNSDPLPECSFEHYPVISRSNNCTSGELDLMPLTMSNQDLAGMMVDSQSDSSLQLSSCVSDWLPVPLGSPGNNVKFDESDSLDMSNF</sequence>